<reference evidence="2 3" key="1">
    <citation type="submission" date="2020-05" db="EMBL/GenBank/DDBJ databases">
        <title>The draft genome sequence of Maribacter arenosus CAU 1321.</title>
        <authorList>
            <person name="Mu L."/>
        </authorList>
    </citation>
    <scope>NUCLEOTIDE SEQUENCE [LARGE SCALE GENOMIC DNA]</scope>
    <source>
        <strain evidence="2 3">CAU 1321</strain>
    </source>
</reference>
<accession>A0ABR7VF16</accession>
<evidence type="ECO:0000313" key="3">
    <source>
        <dbReference type="Proteomes" id="UP000598350"/>
    </source>
</evidence>
<evidence type="ECO:0000256" key="1">
    <source>
        <dbReference type="SAM" id="Phobius"/>
    </source>
</evidence>
<dbReference type="EMBL" id="JABTCG010000003">
    <property type="protein sequence ID" value="MBD0851127.1"/>
    <property type="molecule type" value="Genomic_DNA"/>
</dbReference>
<sequence>MAFDELKRDLMEADVEIRSYLENSEEYFKLRVFKTLMGAVTSFTQLLVVGAIVFLALFFLSLALAQGIGTALGNDYYGYIVVGGFYVIIAILCYLFREKLDRPLLRKFSKYYFDEV</sequence>
<comment type="caution">
    <text evidence="2">The sequence shown here is derived from an EMBL/GenBank/DDBJ whole genome shotgun (WGS) entry which is preliminary data.</text>
</comment>
<protein>
    <recommendedName>
        <fullName evidence="4">Holin-X, holin superfamily III</fullName>
    </recommendedName>
</protein>
<keyword evidence="3" id="KW-1185">Reference proteome</keyword>
<keyword evidence="1" id="KW-0472">Membrane</keyword>
<feature type="transmembrane region" description="Helical" evidence="1">
    <location>
        <begin position="76"/>
        <end position="96"/>
    </location>
</feature>
<feature type="transmembrane region" description="Helical" evidence="1">
    <location>
        <begin position="36"/>
        <end position="64"/>
    </location>
</feature>
<evidence type="ECO:0000313" key="2">
    <source>
        <dbReference type="EMBL" id="MBD0851127.1"/>
    </source>
</evidence>
<organism evidence="2 3">
    <name type="scientific">Maribacter arenosus</name>
    <dbReference type="NCBI Taxonomy" id="1854708"/>
    <lineage>
        <taxon>Bacteria</taxon>
        <taxon>Pseudomonadati</taxon>
        <taxon>Bacteroidota</taxon>
        <taxon>Flavobacteriia</taxon>
        <taxon>Flavobacteriales</taxon>
        <taxon>Flavobacteriaceae</taxon>
        <taxon>Maribacter</taxon>
    </lineage>
</organism>
<proteinExistence type="predicted"/>
<gene>
    <name evidence="2" type="ORF">HPE63_10640</name>
</gene>
<evidence type="ECO:0008006" key="4">
    <source>
        <dbReference type="Google" id="ProtNLM"/>
    </source>
</evidence>
<dbReference type="Proteomes" id="UP000598350">
    <property type="component" value="Unassembled WGS sequence"/>
</dbReference>
<dbReference type="RefSeq" id="WP_188314244.1">
    <property type="nucleotide sequence ID" value="NZ_JABTCG010000003.1"/>
</dbReference>
<keyword evidence="1" id="KW-0812">Transmembrane</keyword>
<name>A0ABR7VF16_9FLAO</name>
<keyword evidence="1" id="KW-1133">Transmembrane helix</keyword>